<sequence length="79" mass="9272">MDRTTFYLLLPNLQFPSYLNLIVVNQTEMAWCALPFGDETFGIAVFILFIVPKTKTKEEKKKRTRKMTNETIKKKKNVT</sequence>
<organism evidence="3 4">
    <name type="scientific">Puccinia sorghi</name>
    <dbReference type="NCBI Taxonomy" id="27349"/>
    <lineage>
        <taxon>Eukaryota</taxon>
        <taxon>Fungi</taxon>
        <taxon>Dikarya</taxon>
        <taxon>Basidiomycota</taxon>
        <taxon>Pucciniomycotina</taxon>
        <taxon>Pucciniomycetes</taxon>
        <taxon>Pucciniales</taxon>
        <taxon>Pucciniaceae</taxon>
        <taxon>Puccinia</taxon>
    </lineage>
</organism>
<evidence type="ECO:0000313" key="3">
    <source>
        <dbReference type="EMBL" id="KNZ48870.1"/>
    </source>
</evidence>
<evidence type="ECO:0000256" key="2">
    <source>
        <dbReference type="SAM" id="Phobius"/>
    </source>
</evidence>
<comment type="caution">
    <text evidence="3">The sequence shown here is derived from an EMBL/GenBank/DDBJ whole genome shotgun (WGS) entry which is preliminary data.</text>
</comment>
<dbReference type="AlphaFoldDB" id="A0A0L6UM26"/>
<feature type="transmembrane region" description="Helical" evidence="2">
    <location>
        <begin position="28"/>
        <end position="51"/>
    </location>
</feature>
<keyword evidence="2" id="KW-1133">Transmembrane helix</keyword>
<reference evidence="3 4" key="1">
    <citation type="submission" date="2015-08" db="EMBL/GenBank/DDBJ databases">
        <title>Next Generation Sequencing and Analysis of the Genome of Puccinia sorghi L Schw, the Causal Agent of Maize Common Rust.</title>
        <authorList>
            <person name="Rochi L."/>
            <person name="Burguener G."/>
            <person name="Darino M."/>
            <person name="Turjanski A."/>
            <person name="Kreff E."/>
            <person name="Dieguez M.J."/>
            <person name="Sacco F."/>
        </authorList>
    </citation>
    <scope>NUCLEOTIDE SEQUENCE [LARGE SCALE GENOMIC DNA]</scope>
    <source>
        <strain evidence="3 4">RO10H11247</strain>
    </source>
</reference>
<dbReference type="EMBL" id="LAVV01010560">
    <property type="protein sequence ID" value="KNZ48870.1"/>
    <property type="molecule type" value="Genomic_DNA"/>
</dbReference>
<name>A0A0L6UM26_9BASI</name>
<gene>
    <name evidence="3" type="ORF">VP01_5356g3</name>
</gene>
<dbReference type="VEuPathDB" id="FungiDB:VP01_5356g3"/>
<keyword evidence="4" id="KW-1185">Reference proteome</keyword>
<keyword evidence="2" id="KW-0472">Membrane</keyword>
<accession>A0A0L6UM26</accession>
<evidence type="ECO:0000313" key="4">
    <source>
        <dbReference type="Proteomes" id="UP000037035"/>
    </source>
</evidence>
<feature type="region of interest" description="Disordered" evidence="1">
    <location>
        <begin position="59"/>
        <end position="79"/>
    </location>
</feature>
<keyword evidence="2" id="KW-0812">Transmembrane</keyword>
<protein>
    <submittedName>
        <fullName evidence="3">Uncharacterized protein</fullName>
    </submittedName>
</protein>
<dbReference type="Proteomes" id="UP000037035">
    <property type="component" value="Unassembled WGS sequence"/>
</dbReference>
<proteinExistence type="predicted"/>
<feature type="compositionally biased region" description="Basic and acidic residues" evidence="1">
    <location>
        <begin position="59"/>
        <end position="72"/>
    </location>
</feature>
<evidence type="ECO:0000256" key="1">
    <source>
        <dbReference type="SAM" id="MobiDB-lite"/>
    </source>
</evidence>